<dbReference type="InterPro" id="IPR052061">
    <property type="entry name" value="PTE-AB_protein"/>
</dbReference>
<protein>
    <submittedName>
        <fullName evidence="2">Acyl-coenzyme A thioesterase PaaI-like protein</fullName>
    </submittedName>
    <submittedName>
        <fullName evidence="3">PaaI family thioesterase</fullName>
    </submittedName>
</protein>
<proteinExistence type="predicted"/>
<comment type="caution">
    <text evidence="3">The sequence shown here is derived from an EMBL/GenBank/DDBJ whole genome shotgun (WGS) entry which is preliminary data.</text>
</comment>
<dbReference type="InterPro" id="IPR006683">
    <property type="entry name" value="Thioestr_dom"/>
</dbReference>
<evidence type="ECO:0000313" key="5">
    <source>
        <dbReference type="Proteomes" id="UP000521227"/>
    </source>
</evidence>
<evidence type="ECO:0000313" key="2">
    <source>
        <dbReference type="EMBL" id="MBB5050161.1"/>
    </source>
</evidence>
<keyword evidence="4" id="KW-1185">Reference proteome</keyword>
<reference evidence="2 5" key="2">
    <citation type="submission" date="2020-08" db="EMBL/GenBank/DDBJ databases">
        <title>Genomic Encyclopedia of Type Strains, Phase IV (KMG-IV): sequencing the most valuable type-strain genomes for metagenomic binning, comparative biology and taxonomic classification.</title>
        <authorList>
            <person name="Goeker M."/>
        </authorList>
    </citation>
    <scope>NUCLEOTIDE SEQUENCE [LARGE SCALE GENOMIC DNA]</scope>
    <source>
        <strain evidence="2 5">DSM 17498</strain>
    </source>
</reference>
<dbReference type="STRING" id="211460.YH63_18950"/>
<evidence type="ECO:0000313" key="4">
    <source>
        <dbReference type="Proteomes" id="UP000034832"/>
    </source>
</evidence>
<dbReference type="Pfam" id="PF03061">
    <property type="entry name" value="4HBT"/>
    <property type="match status" value="1"/>
</dbReference>
<dbReference type="OrthoDB" id="9813282at2"/>
<dbReference type="Proteomes" id="UP000521227">
    <property type="component" value="Unassembled WGS sequence"/>
</dbReference>
<dbReference type="EMBL" id="JACHIJ010000001">
    <property type="protein sequence ID" value="MBB5050161.1"/>
    <property type="molecule type" value="Genomic_DNA"/>
</dbReference>
<evidence type="ECO:0000313" key="3">
    <source>
        <dbReference type="EMBL" id="TKT73372.1"/>
    </source>
</evidence>
<dbReference type="AlphaFoldDB" id="A0A4U6BS41"/>
<dbReference type="Gene3D" id="3.10.129.10">
    <property type="entry name" value="Hotdog Thioesterase"/>
    <property type="match status" value="1"/>
</dbReference>
<organism evidence="3 4">
    <name type="scientific">Afipia massiliensis</name>
    <dbReference type="NCBI Taxonomy" id="211460"/>
    <lineage>
        <taxon>Bacteria</taxon>
        <taxon>Pseudomonadati</taxon>
        <taxon>Pseudomonadota</taxon>
        <taxon>Alphaproteobacteria</taxon>
        <taxon>Hyphomicrobiales</taxon>
        <taxon>Nitrobacteraceae</taxon>
        <taxon>Afipia</taxon>
    </lineage>
</organism>
<evidence type="ECO:0000259" key="1">
    <source>
        <dbReference type="Pfam" id="PF03061"/>
    </source>
</evidence>
<dbReference type="PANTHER" id="PTHR47260">
    <property type="entry name" value="UPF0644 PROTEIN PB2B4.06"/>
    <property type="match status" value="1"/>
</dbReference>
<dbReference type="Proteomes" id="UP000034832">
    <property type="component" value="Unassembled WGS sequence"/>
</dbReference>
<dbReference type="RefSeq" id="WP_046829897.1">
    <property type="nucleotide sequence ID" value="NZ_JACHIJ010000001.1"/>
</dbReference>
<accession>A0A4U6BS41</accession>
<feature type="domain" description="Thioesterase" evidence="1">
    <location>
        <begin position="69"/>
        <end position="137"/>
    </location>
</feature>
<dbReference type="SUPFAM" id="SSF54637">
    <property type="entry name" value="Thioesterase/thiol ester dehydrase-isomerase"/>
    <property type="match status" value="1"/>
</dbReference>
<dbReference type="CDD" id="cd03443">
    <property type="entry name" value="PaaI_thioesterase"/>
    <property type="match status" value="1"/>
</dbReference>
<dbReference type="InterPro" id="IPR029069">
    <property type="entry name" value="HotDog_dom_sf"/>
</dbReference>
<dbReference type="EMBL" id="LBIA02000001">
    <property type="protein sequence ID" value="TKT73372.1"/>
    <property type="molecule type" value="Genomic_DNA"/>
</dbReference>
<reference evidence="3 4" key="1">
    <citation type="submission" date="2019-04" db="EMBL/GenBank/DDBJ databases">
        <title>Whole genome sequencing of cave bacteria.</title>
        <authorList>
            <person name="Gan H.M."/>
            <person name="Barton H."/>
            <person name="Savka M.A."/>
        </authorList>
    </citation>
    <scope>NUCLEOTIDE SEQUENCE [LARGE SCALE GENOMIC DNA]</scope>
    <source>
        <strain evidence="3 4">LC387</strain>
    </source>
</reference>
<gene>
    <name evidence="2" type="ORF">HNQ36_000109</name>
    <name evidence="3" type="ORF">YH63_019165</name>
</gene>
<dbReference type="PANTHER" id="PTHR47260:SF3">
    <property type="entry name" value="THIOESTERASE FAMILY PROTEIN (AFU_ORTHOLOGUE AFUA_7G03960)"/>
    <property type="match status" value="1"/>
</dbReference>
<sequence length="156" mass="16787">MTLSLPEPFRSTFDGLEEQRLSGEPDNRFHQCFGCGPSHPTGLHVRTFRTDEGVASPILISRQHEGPPGAAHGGIVAAYLDEVLAATVLRVTGRLGVTGELTIRYIKPVPTETPIVGRGSLVTDHGRYVDVEGRLEDLSTGNVLATGRGRFFPVPS</sequence>
<name>A0A4U6BS41_9BRAD</name>
<dbReference type="GO" id="GO:0016790">
    <property type="term" value="F:thiolester hydrolase activity"/>
    <property type="evidence" value="ECO:0007669"/>
    <property type="project" value="UniProtKB-ARBA"/>
</dbReference>